<evidence type="ECO:0000256" key="2">
    <source>
        <dbReference type="SAM" id="MobiDB-lite"/>
    </source>
</evidence>
<dbReference type="eggNOG" id="COG4279">
    <property type="taxonomic scope" value="Bacteria"/>
</dbReference>
<reference evidence="4 7" key="1">
    <citation type="journal article" date="2012" name="J. Bacteriol.">
        <title>Draft Genome Sequence of Turicella otitidis ATCC 51513, Isolated from Middle Ear Fluid from a Child with Otitis Media.</title>
        <authorList>
            <person name="Brinkrolf K."/>
            <person name="Schneider J."/>
            <person name="Knecht M."/>
            <person name="Ruckert C."/>
            <person name="Tauch A."/>
        </authorList>
    </citation>
    <scope>NUCLEOTIDE SEQUENCE [LARGE SCALE GENOMIC DNA]</scope>
    <source>
        <strain evidence="4 7">ATCC 51513</strain>
    </source>
</reference>
<name>I7JVW9_9CORY</name>
<comment type="caution">
    <text evidence="4">The sequence shown here is derived from an EMBL/GenBank/DDBJ whole genome shotgun (WGS) entry which is preliminary data.</text>
</comment>
<keyword evidence="1" id="KW-0479">Metal-binding</keyword>
<accession>I7JVW9</accession>
<dbReference type="PANTHER" id="PTHR38133">
    <property type="entry name" value="SLR1429 PROTEIN"/>
    <property type="match status" value="1"/>
</dbReference>
<feature type="region of interest" description="Disordered" evidence="2">
    <location>
        <begin position="1"/>
        <end position="46"/>
    </location>
</feature>
<dbReference type="OrthoDB" id="188274at2"/>
<evidence type="ECO:0000313" key="7">
    <source>
        <dbReference type="Proteomes" id="UP000011016"/>
    </source>
</evidence>
<feature type="region of interest" description="Disordered" evidence="2">
    <location>
        <begin position="199"/>
        <end position="232"/>
    </location>
</feature>
<proteinExistence type="predicted"/>
<dbReference type="InterPro" id="IPR007527">
    <property type="entry name" value="Znf_SWIM"/>
</dbReference>
<keyword evidence="1" id="KW-0862">Zinc</keyword>
<dbReference type="STRING" id="29321.AAV33_04880"/>
<evidence type="ECO:0000259" key="3">
    <source>
        <dbReference type="PROSITE" id="PS50966"/>
    </source>
</evidence>
<dbReference type="Proteomes" id="UP000006078">
    <property type="component" value="Unassembled WGS sequence"/>
</dbReference>
<reference evidence="5 6" key="2">
    <citation type="submission" date="2012-08" db="EMBL/GenBank/DDBJ databases">
        <title>The Genome Sequence of Turicella otitidis ATCC 51513.</title>
        <authorList>
            <consortium name="The Broad Institute Genome Sequencing Platform"/>
            <person name="Earl A."/>
            <person name="Ward D."/>
            <person name="Feldgarden M."/>
            <person name="Gevers D."/>
            <person name="Huys G."/>
            <person name="Walker B."/>
            <person name="Young S.K."/>
            <person name="Zeng Q."/>
            <person name="Gargeya S."/>
            <person name="Fitzgerald M."/>
            <person name="Haas B."/>
            <person name="Abouelleil A."/>
            <person name="Alvarado L."/>
            <person name="Arachchi H.M."/>
            <person name="Berlin A.M."/>
            <person name="Chapman S.B."/>
            <person name="Goldberg J."/>
            <person name="Griggs A."/>
            <person name="Gujja S."/>
            <person name="Hansen M."/>
            <person name="Howarth C."/>
            <person name="Imamovic A."/>
            <person name="Larimer J."/>
            <person name="McCowen C."/>
            <person name="Montmayeur A."/>
            <person name="Murphy C."/>
            <person name="Neiman D."/>
            <person name="Pearson M."/>
            <person name="Priest M."/>
            <person name="Roberts A."/>
            <person name="Saif S."/>
            <person name="Shea T."/>
            <person name="Sisk P."/>
            <person name="Sykes S."/>
            <person name="Wortman J."/>
            <person name="Nusbaum C."/>
            <person name="Birren B."/>
        </authorList>
    </citation>
    <scope>NUCLEOTIDE SEQUENCE [LARGE SCALE GENOMIC DNA]</scope>
    <source>
        <strain evidence="5 6">ATCC 51513</strain>
    </source>
</reference>
<dbReference type="AlphaFoldDB" id="I7JVW9"/>
<keyword evidence="1" id="KW-0863">Zinc-finger</keyword>
<organism evidence="4 7">
    <name type="scientific">Corynebacterium otitidis ATCC 51513</name>
    <dbReference type="NCBI Taxonomy" id="883169"/>
    <lineage>
        <taxon>Bacteria</taxon>
        <taxon>Bacillati</taxon>
        <taxon>Actinomycetota</taxon>
        <taxon>Actinomycetes</taxon>
        <taxon>Mycobacteriales</taxon>
        <taxon>Corynebacteriaceae</taxon>
        <taxon>Corynebacterium</taxon>
    </lineage>
</organism>
<evidence type="ECO:0000256" key="1">
    <source>
        <dbReference type="PROSITE-ProRule" id="PRU00325"/>
    </source>
</evidence>
<sequence>MAEDDNVIYADFAGRTGSRSRRGGCPGDAAARAGREQQEGPGVTVEPGDVLLDLVCSGADPMRVRRGRDYAREGRVEPQGAEGGRISASVQGSQAEPFEASIVMPHRGADELARALRLLEGDYRGIRRARQGQVPVPVAEALFARSPRQVRMSCTCPDDAVPCKHLVAVATAYAAWLRRHPEEAFSFRGVDLADLEESLRRQRSNDERPELSTGTRFWDGGAMPDLPEPETRPAIEESDLGLLHQAMRGVSYSVMAQLRAVSDIEDLYAALVDPDERPGRR</sequence>
<keyword evidence="6" id="KW-1185">Reference proteome</keyword>
<dbReference type="PANTHER" id="PTHR38133:SF1">
    <property type="entry name" value="SLR1429 PROTEIN"/>
    <property type="match status" value="1"/>
</dbReference>
<evidence type="ECO:0000313" key="4">
    <source>
        <dbReference type="EMBL" id="CCI83326.1"/>
    </source>
</evidence>
<dbReference type="Proteomes" id="UP000011016">
    <property type="component" value="Unassembled WGS sequence"/>
</dbReference>
<dbReference type="RefSeq" id="WP_004600835.1">
    <property type="nucleotide sequence ID" value="NZ_HF541866.1"/>
</dbReference>
<feature type="compositionally biased region" description="Basic and acidic residues" evidence="2">
    <location>
        <begin position="199"/>
        <end position="210"/>
    </location>
</feature>
<dbReference type="HOGENOM" id="CLU_053146_0_0_11"/>
<dbReference type="EMBL" id="CAJZ01000092">
    <property type="protein sequence ID" value="CCI83326.1"/>
    <property type="molecule type" value="Genomic_DNA"/>
</dbReference>
<protein>
    <recommendedName>
        <fullName evidence="3">SWIM-type domain-containing protein</fullName>
    </recommendedName>
</protein>
<dbReference type="Pfam" id="PF04434">
    <property type="entry name" value="SWIM"/>
    <property type="match status" value="1"/>
</dbReference>
<evidence type="ECO:0000313" key="6">
    <source>
        <dbReference type="Proteomes" id="UP000006078"/>
    </source>
</evidence>
<dbReference type="GO" id="GO:0008270">
    <property type="term" value="F:zinc ion binding"/>
    <property type="evidence" value="ECO:0007669"/>
    <property type="project" value="UniProtKB-KW"/>
</dbReference>
<feature type="domain" description="SWIM-type" evidence="3">
    <location>
        <begin position="139"/>
        <end position="174"/>
    </location>
</feature>
<gene>
    <name evidence="4" type="ORF">BN46_0589</name>
    <name evidence="5" type="ORF">HMPREF9719_00945</name>
</gene>
<dbReference type="EMBL" id="AHAE01000040">
    <property type="protein sequence ID" value="EJZ82179.1"/>
    <property type="molecule type" value="Genomic_DNA"/>
</dbReference>
<evidence type="ECO:0000313" key="5">
    <source>
        <dbReference type="EMBL" id="EJZ82179.1"/>
    </source>
</evidence>
<dbReference type="PATRIC" id="fig|883169.3.peg.910"/>
<dbReference type="PROSITE" id="PS50966">
    <property type="entry name" value="ZF_SWIM"/>
    <property type="match status" value="1"/>
</dbReference>